<name>A0A4V3SBN1_9HYME</name>
<dbReference type="GO" id="GO:0000298">
    <property type="term" value="F:endopolyphosphatase activity"/>
    <property type="evidence" value="ECO:0007669"/>
    <property type="project" value="TreeGrafter"/>
</dbReference>
<dbReference type="CDD" id="cd04666">
    <property type="entry name" value="NUDIX_DIPP2_like_Nudt4"/>
    <property type="match status" value="1"/>
</dbReference>
<dbReference type="AlphaFoldDB" id="A0A4V3SBN1"/>
<keyword evidence="7 11" id="KW-0378">Hydrolase</keyword>
<dbReference type="GO" id="GO:0034431">
    <property type="term" value="F:bis(5'-adenosyl)-hexaphosphatase activity"/>
    <property type="evidence" value="ECO:0007669"/>
    <property type="project" value="TreeGrafter"/>
</dbReference>
<keyword evidence="12" id="KW-1185">Reference proteome</keyword>
<dbReference type="InterPro" id="IPR015797">
    <property type="entry name" value="NUDIX_hydrolase-like_dom_sf"/>
</dbReference>
<dbReference type="STRING" id="300112.A0A4V3SBN1"/>
<evidence type="ECO:0000256" key="2">
    <source>
        <dbReference type="ARBA" id="ARBA00004496"/>
    </source>
</evidence>
<reference evidence="11 12" key="1">
    <citation type="journal article" date="2019" name="Philos. Trans. R. Soc. Lond., B, Biol. Sci.">
        <title>Ant behaviour and brain gene expression of defending hosts depend on the ecological success of the intruding social parasite.</title>
        <authorList>
            <person name="Kaur R."/>
            <person name="Stoldt M."/>
            <person name="Jongepier E."/>
            <person name="Feldmeyer B."/>
            <person name="Menzel F."/>
            <person name="Bornberg-Bauer E."/>
            <person name="Foitzik S."/>
        </authorList>
    </citation>
    <scope>NUCLEOTIDE SEQUENCE [LARGE SCALE GENOMIC DNA]</scope>
    <source>
        <tissue evidence="11">Whole body</tissue>
    </source>
</reference>
<dbReference type="GO" id="GO:0071543">
    <property type="term" value="P:diphosphoinositol polyphosphate metabolic process"/>
    <property type="evidence" value="ECO:0007669"/>
    <property type="project" value="TreeGrafter"/>
</dbReference>
<evidence type="ECO:0000256" key="8">
    <source>
        <dbReference type="ARBA" id="ARBA00022842"/>
    </source>
</evidence>
<comment type="cofactor">
    <cofactor evidence="1">
        <name>Mg(2+)</name>
        <dbReference type="ChEBI" id="CHEBI:18420"/>
    </cofactor>
</comment>
<evidence type="ECO:0000256" key="4">
    <source>
        <dbReference type="ARBA" id="ARBA00012527"/>
    </source>
</evidence>
<dbReference type="SUPFAM" id="SSF55811">
    <property type="entry name" value="Nudix"/>
    <property type="match status" value="1"/>
</dbReference>
<dbReference type="PANTHER" id="PTHR12629:SF0">
    <property type="entry name" value="DIPHOSPHOINOSITOL-POLYPHOSPHATE DIPHOSPHATASE"/>
    <property type="match status" value="1"/>
</dbReference>
<dbReference type="GO" id="GO:0046872">
    <property type="term" value="F:metal ion binding"/>
    <property type="evidence" value="ECO:0007669"/>
    <property type="project" value="UniProtKB-KW"/>
</dbReference>
<keyword evidence="5" id="KW-0963">Cytoplasm</keyword>
<evidence type="ECO:0000256" key="7">
    <source>
        <dbReference type="ARBA" id="ARBA00022801"/>
    </source>
</evidence>
<comment type="subcellular location">
    <subcellularLocation>
        <location evidence="2">Cytoplasm</location>
    </subcellularLocation>
</comment>
<feature type="domain" description="Nudix hydrolase" evidence="10">
    <location>
        <begin position="88"/>
        <end position="213"/>
    </location>
</feature>
<organism evidence="11 12">
    <name type="scientific">Temnothorax longispinosus</name>
    <dbReference type="NCBI Taxonomy" id="300112"/>
    <lineage>
        <taxon>Eukaryota</taxon>
        <taxon>Metazoa</taxon>
        <taxon>Ecdysozoa</taxon>
        <taxon>Arthropoda</taxon>
        <taxon>Hexapoda</taxon>
        <taxon>Insecta</taxon>
        <taxon>Pterygota</taxon>
        <taxon>Neoptera</taxon>
        <taxon>Endopterygota</taxon>
        <taxon>Hymenoptera</taxon>
        <taxon>Apocrita</taxon>
        <taxon>Aculeata</taxon>
        <taxon>Formicoidea</taxon>
        <taxon>Formicidae</taxon>
        <taxon>Myrmicinae</taxon>
        <taxon>Temnothorax</taxon>
    </lineage>
</organism>
<dbReference type="InterPro" id="IPR000086">
    <property type="entry name" value="NUDIX_hydrolase_dom"/>
</dbReference>
<dbReference type="Pfam" id="PF00293">
    <property type="entry name" value="NUDIX"/>
    <property type="match status" value="1"/>
</dbReference>
<evidence type="ECO:0000256" key="5">
    <source>
        <dbReference type="ARBA" id="ARBA00022490"/>
    </source>
</evidence>
<comment type="similarity">
    <text evidence="3">Belongs to the Nudix hydrolase family. DIPP subfamily.</text>
</comment>
<gene>
    <name evidence="11" type="ORF">DBV15_10884</name>
</gene>
<dbReference type="GO" id="GO:0008486">
    <property type="term" value="F:diphosphoinositol-polyphosphate diphosphatase activity"/>
    <property type="evidence" value="ECO:0007669"/>
    <property type="project" value="UniProtKB-EC"/>
</dbReference>
<dbReference type="GO" id="GO:1901911">
    <property type="term" value="P:adenosine 5'-(hexahydrogen pentaphosphate) catabolic process"/>
    <property type="evidence" value="ECO:0007669"/>
    <property type="project" value="TreeGrafter"/>
</dbReference>
<comment type="catalytic activity">
    <reaction evidence="9">
        <text>diphospho-myo-inositol polyphosphate + H2O = myo-inositol polyphosphate + phosphate.</text>
        <dbReference type="EC" id="3.6.1.52"/>
    </reaction>
</comment>
<dbReference type="PANTHER" id="PTHR12629">
    <property type="entry name" value="DIPHOSPHOINOSITOL POLYPHOSPHATE PHOSPHOHYDROLASE"/>
    <property type="match status" value="1"/>
</dbReference>
<dbReference type="Gene3D" id="3.90.79.10">
    <property type="entry name" value="Nucleoside Triphosphate Pyrophosphohydrolase"/>
    <property type="match status" value="1"/>
</dbReference>
<keyword evidence="8" id="KW-0460">Magnesium</keyword>
<dbReference type="InterPro" id="IPR047198">
    <property type="entry name" value="DDP-like_NUDIX"/>
</dbReference>
<proteinExistence type="inferred from homology"/>
<dbReference type="GO" id="GO:0034432">
    <property type="term" value="F:bis(5'-adenosyl)-pentaphosphatase activity"/>
    <property type="evidence" value="ECO:0007669"/>
    <property type="project" value="TreeGrafter"/>
</dbReference>
<dbReference type="FunFam" id="3.90.79.10:FF:000002">
    <property type="entry name" value="diphosphoinositol polyphosphate phosphohydrolase 1"/>
    <property type="match status" value="1"/>
</dbReference>
<dbReference type="Proteomes" id="UP000310200">
    <property type="component" value="Unassembled WGS sequence"/>
</dbReference>
<evidence type="ECO:0000256" key="3">
    <source>
        <dbReference type="ARBA" id="ARBA00008266"/>
    </source>
</evidence>
<evidence type="ECO:0000259" key="10">
    <source>
        <dbReference type="PROSITE" id="PS51462"/>
    </source>
</evidence>
<protein>
    <recommendedName>
        <fullName evidence="4">diphosphoinositol-polyphosphate diphosphatase</fullName>
        <ecNumber evidence="4">3.6.1.52</ecNumber>
    </recommendedName>
</protein>
<evidence type="ECO:0000313" key="12">
    <source>
        <dbReference type="Proteomes" id="UP000310200"/>
    </source>
</evidence>
<accession>A0A4V3SBN1</accession>
<evidence type="ECO:0000313" key="11">
    <source>
        <dbReference type="EMBL" id="TGZ53264.1"/>
    </source>
</evidence>
<evidence type="ECO:0000256" key="9">
    <source>
        <dbReference type="ARBA" id="ARBA00033994"/>
    </source>
</evidence>
<dbReference type="EC" id="3.6.1.52" evidence="4"/>
<dbReference type="EMBL" id="QBLH01001073">
    <property type="protein sequence ID" value="TGZ53264.1"/>
    <property type="molecule type" value="Genomic_DNA"/>
</dbReference>
<dbReference type="GO" id="GO:0005737">
    <property type="term" value="C:cytoplasm"/>
    <property type="evidence" value="ECO:0007669"/>
    <property type="project" value="UniProtKB-SubCell"/>
</dbReference>
<dbReference type="GO" id="GO:1901909">
    <property type="term" value="P:diadenosine hexaphosphate catabolic process"/>
    <property type="evidence" value="ECO:0007669"/>
    <property type="project" value="TreeGrafter"/>
</dbReference>
<dbReference type="InterPro" id="IPR020084">
    <property type="entry name" value="NUDIX_hydrolase_CS"/>
</dbReference>
<dbReference type="PROSITE" id="PS51462">
    <property type="entry name" value="NUDIX"/>
    <property type="match status" value="1"/>
</dbReference>
<evidence type="ECO:0000256" key="1">
    <source>
        <dbReference type="ARBA" id="ARBA00001946"/>
    </source>
</evidence>
<comment type="caution">
    <text evidence="11">The sequence shown here is derived from an EMBL/GenBank/DDBJ whole genome shotgun (WGS) entry which is preliminary data.</text>
</comment>
<dbReference type="GO" id="GO:1901907">
    <property type="term" value="P:diadenosine pentaphosphate catabolic process"/>
    <property type="evidence" value="ECO:0007669"/>
    <property type="project" value="TreeGrafter"/>
</dbReference>
<sequence>MNPREDLRRGCPRCNNNNNMVKEKANSIRIYDSEGYRRRAACICVKSDLEDEMCIRDSLRRGCPRCNNNNNMVKEKANSIRIYDSEGYRRRAACICVKSDLEDEVLLVTSSRRPDSWIVPGGGVEPEEEPAVTALREVREEAGVLGQLGRCLGTFENTEHKHRTEVWVMRVTEELPEWEDSRAIGRKRKWFTIPEALLQLGQHKPVQRSYLHSLHNTNPRHNPTSQLSNHSHSTMASIELMNNSSNNTHLSEHS</sequence>
<dbReference type="PROSITE" id="PS00893">
    <property type="entry name" value="NUDIX_BOX"/>
    <property type="match status" value="1"/>
</dbReference>
<evidence type="ECO:0000256" key="6">
    <source>
        <dbReference type="ARBA" id="ARBA00022723"/>
    </source>
</evidence>
<dbReference type="GO" id="GO:0005634">
    <property type="term" value="C:nucleus"/>
    <property type="evidence" value="ECO:0007669"/>
    <property type="project" value="TreeGrafter"/>
</dbReference>
<keyword evidence="6" id="KW-0479">Metal-binding</keyword>